<dbReference type="PANTHER" id="PTHR11890">
    <property type="entry name" value="INTERLEUKIN-1 RECEPTOR FAMILY MEMBER"/>
    <property type="match status" value="1"/>
</dbReference>
<dbReference type="GO" id="GO:0004908">
    <property type="term" value="F:interleukin-1 receptor activity"/>
    <property type="evidence" value="ECO:0007669"/>
    <property type="project" value="InterPro"/>
</dbReference>
<keyword evidence="2" id="KW-0732">Signal</keyword>
<evidence type="ECO:0000256" key="1">
    <source>
        <dbReference type="ARBA" id="ARBA00009752"/>
    </source>
</evidence>
<dbReference type="AlphaFoldDB" id="A0A8C6TEQ7"/>
<accession>A0A8C6TEQ7</accession>
<dbReference type="PRINTS" id="PR01537">
    <property type="entry name" value="INTRLKN1R1F"/>
</dbReference>
<comment type="similarity">
    <text evidence="1">Belongs to the interleukin-1 receptor family.</text>
</comment>
<keyword evidence="7" id="KW-0472">Membrane</keyword>
<organism evidence="9 10">
    <name type="scientific">Neogobius melanostomus</name>
    <name type="common">round goby</name>
    <dbReference type="NCBI Taxonomy" id="47308"/>
    <lineage>
        <taxon>Eukaryota</taxon>
        <taxon>Metazoa</taxon>
        <taxon>Chordata</taxon>
        <taxon>Craniata</taxon>
        <taxon>Vertebrata</taxon>
        <taxon>Euteleostomi</taxon>
        <taxon>Actinopterygii</taxon>
        <taxon>Neopterygii</taxon>
        <taxon>Teleostei</taxon>
        <taxon>Neoteleostei</taxon>
        <taxon>Acanthomorphata</taxon>
        <taxon>Gobiaria</taxon>
        <taxon>Gobiiformes</taxon>
        <taxon>Gobioidei</taxon>
        <taxon>Gobiidae</taxon>
        <taxon>Benthophilinae</taxon>
        <taxon>Neogobiini</taxon>
        <taxon>Neogobius</taxon>
    </lineage>
</organism>
<name>A0A8C6TEQ7_9GOBI</name>
<sequence>MGMGRNGRTNYFHFRFLPRLYKAFDALLRIQQLRRSFSMTTLLHVSLHIVLGLLTVVAPDEVYVRVGDLVVLHCPNIRMSNTKTPPSWTSFTPHERNLANEMNSTSPFLIHERSLVLLSASIDHQGNYSCSMGNHTFWSKLVVYSAVPNVTQKMARYTTTCYTQERCSLRCPISNSPGSIIPNMTRLGITWEKDGTSQFRETLSFRSVEEKDQGTFTCTRSYRYKDQIYNRTSTIALTVKPQEPLPNIEIISPHDGDVFEVDLGSVFVVNCTATIFPDFDEVYWIIDKSSVKTDSNLRVFSNFTMFTSNKKSHMTGLLIFKKVLKEDLSKDFTCKLESVAAPSSLVTVSLKQKRQKNPVFPIVIIVGVILGTALICAKFKMNIILCLRDRHCFHAKSVDAKPHDASLMCYKDESELALSEDDIKWLENVLVKDLGYKLCLHRNNSSGEEKPVLDSIEKSLAVILVPVVSNPGPDCSLVTKDCSLMDNSSTRFILIQTDTEKESKSSPKLKLHEAASLMGHLDQRIITWKGTHSKRQSSSFIKHLRYHLPPPQHNKQEQHITEV</sequence>
<evidence type="ECO:0000256" key="5">
    <source>
        <dbReference type="ARBA" id="ARBA00023180"/>
    </source>
</evidence>
<dbReference type="InterPro" id="IPR004074">
    <property type="entry name" value="IL-1_rcpt_I/II-typ"/>
</dbReference>
<keyword evidence="10" id="KW-1185">Reference proteome</keyword>
<protein>
    <recommendedName>
        <fullName evidence="8">Ig-like domain-containing protein</fullName>
    </recommendedName>
</protein>
<evidence type="ECO:0000256" key="7">
    <source>
        <dbReference type="SAM" id="Phobius"/>
    </source>
</evidence>
<feature type="domain" description="Ig-like" evidence="8">
    <location>
        <begin position="148"/>
        <end position="236"/>
    </location>
</feature>
<keyword evidence="6" id="KW-0393">Immunoglobulin domain</keyword>
<keyword evidence="5" id="KW-0325">Glycoprotein</keyword>
<evidence type="ECO:0000259" key="8">
    <source>
        <dbReference type="PROSITE" id="PS50835"/>
    </source>
</evidence>
<dbReference type="InterPro" id="IPR035897">
    <property type="entry name" value="Toll_tir_struct_dom_sf"/>
</dbReference>
<keyword evidence="7" id="KW-0812">Transmembrane</keyword>
<evidence type="ECO:0000256" key="6">
    <source>
        <dbReference type="ARBA" id="ARBA00023319"/>
    </source>
</evidence>
<dbReference type="InterPro" id="IPR013783">
    <property type="entry name" value="Ig-like_fold"/>
</dbReference>
<evidence type="ECO:0000256" key="2">
    <source>
        <dbReference type="ARBA" id="ARBA00022729"/>
    </source>
</evidence>
<dbReference type="Proteomes" id="UP000694523">
    <property type="component" value="Unplaced"/>
</dbReference>
<dbReference type="InterPro" id="IPR007110">
    <property type="entry name" value="Ig-like_dom"/>
</dbReference>
<keyword evidence="7" id="KW-1133">Transmembrane helix</keyword>
<dbReference type="PANTHER" id="PTHR11890:SF6">
    <property type="entry name" value="INTERLEUKIN-18 RECEPTOR 1"/>
    <property type="match status" value="1"/>
</dbReference>
<dbReference type="PROSITE" id="PS50835">
    <property type="entry name" value="IG_LIKE"/>
    <property type="match status" value="2"/>
</dbReference>
<evidence type="ECO:0000313" key="9">
    <source>
        <dbReference type="Ensembl" id="ENSNMLP00000017120.1"/>
    </source>
</evidence>
<feature type="domain" description="Ig-like" evidence="8">
    <location>
        <begin position="246"/>
        <end position="349"/>
    </location>
</feature>
<evidence type="ECO:0000256" key="4">
    <source>
        <dbReference type="ARBA" id="ARBA00023157"/>
    </source>
</evidence>
<evidence type="ECO:0000313" key="10">
    <source>
        <dbReference type="Proteomes" id="UP000694523"/>
    </source>
</evidence>
<dbReference type="Gene3D" id="3.40.50.10140">
    <property type="entry name" value="Toll/interleukin-1 receptor homology (TIR) domain"/>
    <property type="match status" value="1"/>
</dbReference>
<dbReference type="Ensembl" id="ENSNMLT00000019251.1">
    <property type="protein sequence ID" value="ENSNMLP00000017120.1"/>
    <property type="gene ID" value="ENSNMLG00000011324.1"/>
</dbReference>
<proteinExistence type="inferred from homology"/>
<dbReference type="SMART" id="SM00409">
    <property type="entry name" value="IG"/>
    <property type="match status" value="3"/>
</dbReference>
<dbReference type="Gene3D" id="2.60.40.10">
    <property type="entry name" value="Immunoglobulins"/>
    <property type="match status" value="3"/>
</dbReference>
<dbReference type="InterPro" id="IPR015621">
    <property type="entry name" value="IL-1_rcpt_fam"/>
</dbReference>
<dbReference type="PRINTS" id="PR01536">
    <property type="entry name" value="INTRLKN1R12F"/>
</dbReference>
<dbReference type="SUPFAM" id="SSF48726">
    <property type="entry name" value="Immunoglobulin"/>
    <property type="match status" value="3"/>
</dbReference>
<reference evidence="9" key="1">
    <citation type="submission" date="2025-08" db="UniProtKB">
        <authorList>
            <consortium name="Ensembl"/>
        </authorList>
    </citation>
    <scope>IDENTIFICATION</scope>
</reference>
<keyword evidence="3" id="KW-0677">Repeat</keyword>
<reference evidence="9" key="2">
    <citation type="submission" date="2025-09" db="UniProtKB">
        <authorList>
            <consortium name="Ensembl"/>
        </authorList>
    </citation>
    <scope>IDENTIFICATION</scope>
</reference>
<feature type="transmembrane region" description="Helical" evidence="7">
    <location>
        <begin position="359"/>
        <end position="379"/>
    </location>
</feature>
<dbReference type="InterPro" id="IPR003599">
    <property type="entry name" value="Ig_sub"/>
</dbReference>
<dbReference type="InterPro" id="IPR036179">
    <property type="entry name" value="Ig-like_dom_sf"/>
</dbReference>
<evidence type="ECO:0000256" key="3">
    <source>
        <dbReference type="ARBA" id="ARBA00022737"/>
    </source>
</evidence>
<keyword evidence="4" id="KW-1015">Disulfide bond</keyword>